<dbReference type="AlphaFoldDB" id="A0A370IBE8"/>
<evidence type="ECO:0000313" key="8">
    <source>
        <dbReference type="Proteomes" id="UP000254869"/>
    </source>
</evidence>
<keyword evidence="5" id="KW-1133">Transmembrane helix</keyword>
<keyword evidence="4" id="KW-0812">Transmembrane</keyword>
<comment type="caution">
    <text evidence="7">The sequence shown here is derived from an EMBL/GenBank/DDBJ whole genome shotgun (WGS) entry which is preliminary data.</text>
</comment>
<evidence type="ECO:0000313" key="7">
    <source>
        <dbReference type="EMBL" id="RDI68059.1"/>
    </source>
</evidence>
<comment type="similarity">
    <text evidence="2">Belongs to the MmpS family.</text>
</comment>
<evidence type="ECO:0000256" key="4">
    <source>
        <dbReference type="ARBA" id="ARBA00022692"/>
    </source>
</evidence>
<dbReference type="RefSeq" id="WP_245997151.1">
    <property type="nucleotide sequence ID" value="NZ_QQBC01000002.1"/>
</dbReference>
<dbReference type="Pfam" id="PF05423">
    <property type="entry name" value="Mycobact_memb"/>
    <property type="match status" value="1"/>
</dbReference>
<dbReference type="InterPro" id="IPR008693">
    <property type="entry name" value="MmpS"/>
</dbReference>
<gene>
    <name evidence="7" type="ORF">DFR76_102460</name>
</gene>
<dbReference type="EMBL" id="QQBC01000002">
    <property type="protein sequence ID" value="RDI68059.1"/>
    <property type="molecule type" value="Genomic_DNA"/>
</dbReference>
<accession>A0A370IBE8</accession>
<evidence type="ECO:0000256" key="2">
    <source>
        <dbReference type="ARBA" id="ARBA00007531"/>
    </source>
</evidence>
<reference evidence="7 8" key="1">
    <citation type="submission" date="2018-07" db="EMBL/GenBank/DDBJ databases">
        <title>Genomic Encyclopedia of Type Strains, Phase IV (KMG-IV): sequencing the most valuable type-strain genomes for metagenomic binning, comparative biology and taxonomic classification.</title>
        <authorList>
            <person name="Goeker M."/>
        </authorList>
    </citation>
    <scope>NUCLEOTIDE SEQUENCE [LARGE SCALE GENOMIC DNA]</scope>
    <source>
        <strain evidence="7 8">DSM 44290</strain>
    </source>
</reference>
<keyword evidence="3" id="KW-1003">Cell membrane</keyword>
<proteinExistence type="inferred from homology"/>
<protein>
    <submittedName>
        <fullName evidence="7">MmpS family membrane protein</fullName>
    </submittedName>
</protein>
<keyword evidence="8" id="KW-1185">Reference proteome</keyword>
<organism evidence="7 8">
    <name type="scientific">Nocardia pseudobrasiliensis</name>
    <dbReference type="NCBI Taxonomy" id="45979"/>
    <lineage>
        <taxon>Bacteria</taxon>
        <taxon>Bacillati</taxon>
        <taxon>Actinomycetota</taxon>
        <taxon>Actinomycetes</taxon>
        <taxon>Mycobacteriales</taxon>
        <taxon>Nocardiaceae</taxon>
        <taxon>Nocardia</taxon>
    </lineage>
</organism>
<dbReference type="Proteomes" id="UP000254869">
    <property type="component" value="Unassembled WGS sequence"/>
</dbReference>
<dbReference type="InterPro" id="IPR038468">
    <property type="entry name" value="MmpS_C"/>
</dbReference>
<keyword evidence="6" id="KW-0472">Membrane</keyword>
<evidence type="ECO:0000256" key="6">
    <source>
        <dbReference type="ARBA" id="ARBA00023136"/>
    </source>
</evidence>
<evidence type="ECO:0000256" key="3">
    <source>
        <dbReference type="ARBA" id="ARBA00022475"/>
    </source>
</evidence>
<dbReference type="Gene3D" id="2.60.40.2880">
    <property type="entry name" value="MmpS1-5, C-terminal soluble domain"/>
    <property type="match status" value="1"/>
</dbReference>
<sequence length="129" mass="13318">MVIATLATAGAYIAHLRLSEIPDLAIGHSPTPPALGRPHDKVVDYAVDGPAHASVTLSYLDANGDARDVTATLPWRTSVRTGKLTISSGVIAQSDADRLSCRIAIDGQVRDEQSATGPSAAASCKVVVS</sequence>
<dbReference type="GO" id="GO:0005886">
    <property type="term" value="C:plasma membrane"/>
    <property type="evidence" value="ECO:0007669"/>
    <property type="project" value="UniProtKB-SubCell"/>
</dbReference>
<comment type="subcellular location">
    <subcellularLocation>
        <location evidence="1">Cell membrane</location>
    </subcellularLocation>
</comment>
<evidence type="ECO:0000256" key="5">
    <source>
        <dbReference type="ARBA" id="ARBA00022989"/>
    </source>
</evidence>
<evidence type="ECO:0000256" key="1">
    <source>
        <dbReference type="ARBA" id="ARBA00004236"/>
    </source>
</evidence>
<dbReference type="STRING" id="1210086.GCA_001613105_01037"/>
<name>A0A370IBE8_9NOCA</name>